<reference evidence="1 2" key="1">
    <citation type="journal article" date="2015" name="Genome Biol. Evol.">
        <title>Phylogenomic analyses indicate that early fungi evolved digesting cell walls of algal ancestors of land plants.</title>
        <authorList>
            <person name="Chang Y."/>
            <person name="Wang S."/>
            <person name="Sekimoto S."/>
            <person name="Aerts A.L."/>
            <person name="Choi C."/>
            <person name="Clum A."/>
            <person name="LaButti K.M."/>
            <person name="Lindquist E.A."/>
            <person name="Yee Ngan C."/>
            <person name="Ohm R.A."/>
            <person name="Salamov A.A."/>
            <person name="Grigoriev I.V."/>
            <person name="Spatafora J.W."/>
            <person name="Berbee M.L."/>
        </authorList>
    </citation>
    <scope>NUCLEOTIDE SEQUENCE [LARGE SCALE GENOMIC DNA]</scope>
    <source>
        <strain evidence="1 2">NRRL 28638</strain>
    </source>
</reference>
<gene>
    <name evidence="1" type="ORF">CONCODRAFT_76653</name>
</gene>
<dbReference type="EMBL" id="KQ964420">
    <property type="protein sequence ID" value="KXN74753.1"/>
    <property type="molecule type" value="Genomic_DNA"/>
</dbReference>
<protein>
    <recommendedName>
        <fullName evidence="3">CsbD-like domain-containing protein</fullName>
    </recommendedName>
</protein>
<organism evidence="1 2">
    <name type="scientific">Conidiobolus coronatus (strain ATCC 28846 / CBS 209.66 / NRRL 28638)</name>
    <name type="common">Delacroixia coronata</name>
    <dbReference type="NCBI Taxonomy" id="796925"/>
    <lineage>
        <taxon>Eukaryota</taxon>
        <taxon>Fungi</taxon>
        <taxon>Fungi incertae sedis</taxon>
        <taxon>Zoopagomycota</taxon>
        <taxon>Entomophthoromycotina</taxon>
        <taxon>Entomophthoromycetes</taxon>
        <taxon>Entomophthorales</taxon>
        <taxon>Ancylistaceae</taxon>
        <taxon>Conidiobolus</taxon>
    </lineage>
</organism>
<dbReference type="OrthoDB" id="9999611at2759"/>
<evidence type="ECO:0000313" key="2">
    <source>
        <dbReference type="Proteomes" id="UP000070444"/>
    </source>
</evidence>
<evidence type="ECO:0000313" key="1">
    <source>
        <dbReference type="EMBL" id="KXN74753.1"/>
    </source>
</evidence>
<keyword evidence="2" id="KW-1185">Reference proteome</keyword>
<proteinExistence type="predicted"/>
<dbReference type="Proteomes" id="UP000070444">
    <property type="component" value="Unassembled WGS sequence"/>
</dbReference>
<evidence type="ECO:0008006" key="3">
    <source>
        <dbReference type="Google" id="ProtNLM"/>
    </source>
</evidence>
<accession>A0A137PID4</accession>
<dbReference type="AlphaFoldDB" id="A0A137PID4"/>
<sequence length="89" mass="9600">MKISKTGAKKDQIAGKVKKSIGRALCNPSLTIKGEIQESQGDAKMKLAKSKGYYQGVKHSTRGDMKRIKGHIGASNSKMKGNLLKKING</sequence>
<name>A0A137PID4_CONC2</name>